<evidence type="ECO:0000256" key="10">
    <source>
        <dbReference type="SAM" id="Phobius"/>
    </source>
</evidence>
<dbReference type="CDD" id="cd08760">
    <property type="entry name" value="Cyt_b561_FRRS1_like"/>
    <property type="match status" value="1"/>
</dbReference>
<evidence type="ECO:0000259" key="13">
    <source>
        <dbReference type="PROSITE" id="PS50939"/>
    </source>
</evidence>
<evidence type="ECO:0000256" key="1">
    <source>
        <dbReference type="ARBA" id="ARBA00004370"/>
    </source>
</evidence>
<dbReference type="GO" id="GO:0016020">
    <property type="term" value="C:membrane"/>
    <property type="evidence" value="ECO:0007669"/>
    <property type="project" value="UniProtKB-SubCell"/>
</dbReference>
<dbReference type="AlphaFoldDB" id="A0AAE0E0M7"/>
<feature type="transmembrane region" description="Helical" evidence="10">
    <location>
        <begin position="287"/>
        <end position="305"/>
    </location>
</feature>
<evidence type="ECO:0000256" key="11">
    <source>
        <dbReference type="SAM" id="SignalP"/>
    </source>
</evidence>
<name>A0AAE0E0M7_9ROSI</name>
<feature type="binding site" description="axial binding residue" evidence="9">
    <location>
        <position position="254"/>
    </location>
    <ligand>
        <name>heme b</name>
        <dbReference type="ChEBI" id="CHEBI:60344"/>
        <label>1</label>
    </ligand>
    <ligandPart>
        <name>Fe</name>
        <dbReference type="ChEBI" id="CHEBI:18248"/>
    </ligandPart>
</feature>
<comment type="caution">
    <text evidence="14">The sequence shown here is derived from an EMBL/GenBank/DDBJ whole genome shotgun (WGS) entry which is preliminary data.</text>
</comment>
<feature type="binding site" description="axial binding residue" evidence="9">
    <location>
        <position position="218"/>
    </location>
    <ligand>
        <name>heme b</name>
        <dbReference type="ChEBI" id="CHEBI:60344"/>
        <label>1</label>
    </ligand>
    <ligandPart>
        <name>Fe</name>
        <dbReference type="ChEBI" id="CHEBI:18248"/>
    </ligandPart>
</feature>
<dbReference type="Gene3D" id="1.20.120.1770">
    <property type="match status" value="1"/>
</dbReference>
<evidence type="ECO:0000313" key="14">
    <source>
        <dbReference type="EMBL" id="KAK3199781.1"/>
    </source>
</evidence>
<dbReference type="PANTHER" id="PTHR23130">
    <property type="entry name" value="CYTOCHROME B561 AND DOMON DOMAIN-CONTAINING PROTEIN"/>
    <property type="match status" value="1"/>
</dbReference>
<dbReference type="EMBL" id="JANJYJ010000007">
    <property type="protein sequence ID" value="KAK3199781.1"/>
    <property type="molecule type" value="Genomic_DNA"/>
</dbReference>
<comment type="subcellular location">
    <subcellularLocation>
        <location evidence="1">Membrane</location>
    </subcellularLocation>
</comment>
<keyword evidence="4 11" id="KW-0732">Signal</keyword>
<feature type="binding site" description="axial binding residue" evidence="9">
    <location>
        <position position="323"/>
    </location>
    <ligand>
        <name>heme b</name>
        <dbReference type="ChEBI" id="CHEBI:60344"/>
        <label>1</label>
    </ligand>
    <ligandPart>
        <name>Fe</name>
        <dbReference type="ChEBI" id="CHEBI:18248"/>
    </ligandPart>
</feature>
<evidence type="ECO:0000256" key="9">
    <source>
        <dbReference type="PIRSR" id="PIRSR037471-1"/>
    </source>
</evidence>
<dbReference type="Proteomes" id="UP001281410">
    <property type="component" value="Unassembled WGS sequence"/>
</dbReference>
<dbReference type="CDD" id="cd09629">
    <property type="entry name" value="DOMON_CIL1_like"/>
    <property type="match status" value="1"/>
</dbReference>
<keyword evidence="9" id="KW-0408">Iron</keyword>
<gene>
    <name evidence="14" type="ORF">Dsin_023196</name>
</gene>
<evidence type="ECO:0000256" key="3">
    <source>
        <dbReference type="ARBA" id="ARBA00022692"/>
    </source>
</evidence>
<feature type="domain" description="DOMON" evidence="12">
    <location>
        <begin position="48"/>
        <end position="173"/>
    </location>
</feature>
<dbReference type="InterPro" id="IPR017214">
    <property type="entry name" value="UCP037471"/>
</dbReference>
<feature type="signal peptide" evidence="11">
    <location>
        <begin position="1"/>
        <end position="24"/>
    </location>
</feature>
<keyword evidence="5 8" id="KW-0249">Electron transport</keyword>
<evidence type="ECO:0000313" key="15">
    <source>
        <dbReference type="Proteomes" id="UP001281410"/>
    </source>
</evidence>
<keyword evidence="7 8" id="KW-0472">Membrane</keyword>
<dbReference type="PANTHER" id="PTHR23130:SF175">
    <property type="entry name" value="CYTOCHROME B561 AND DOMON DOMAIN-CONTAINING PROTEIN"/>
    <property type="match status" value="1"/>
</dbReference>
<protein>
    <recommendedName>
        <fullName evidence="8">Cytochrome b561 and DOMON domain-containing protein</fullName>
    </recommendedName>
</protein>
<dbReference type="PIRSF" id="PIRSF037471">
    <property type="entry name" value="UCP037471"/>
    <property type="match status" value="1"/>
</dbReference>
<keyword evidence="3 10" id="KW-0812">Transmembrane</keyword>
<organism evidence="14 15">
    <name type="scientific">Dipteronia sinensis</name>
    <dbReference type="NCBI Taxonomy" id="43782"/>
    <lineage>
        <taxon>Eukaryota</taxon>
        <taxon>Viridiplantae</taxon>
        <taxon>Streptophyta</taxon>
        <taxon>Embryophyta</taxon>
        <taxon>Tracheophyta</taxon>
        <taxon>Spermatophyta</taxon>
        <taxon>Magnoliopsida</taxon>
        <taxon>eudicotyledons</taxon>
        <taxon>Gunneridae</taxon>
        <taxon>Pentapetalae</taxon>
        <taxon>rosids</taxon>
        <taxon>malvids</taxon>
        <taxon>Sapindales</taxon>
        <taxon>Sapindaceae</taxon>
        <taxon>Hippocastanoideae</taxon>
        <taxon>Acereae</taxon>
        <taxon>Dipteronia</taxon>
    </lineage>
</organism>
<evidence type="ECO:0000259" key="12">
    <source>
        <dbReference type="PROSITE" id="PS50836"/>
    </source>
</evidence>
<dbReference type="PROSITE" id="PS50836">
    <property type="entry name" value="DOMON"/>
    <property type="match status" value="1"/>
</dbReference>
<reference evidence="14" key="1">
    <citation type="journal article" date="2023" name="Plant J.">
        <title>Genome sequences and population genomics provide insights into the demographic history, inbreeding, and mutation load of two 'living fossil' tree species of Dipteronia.</title>
        <authorList>
            <person name="Feng Y."/>
            <person name="Comes H.P."/>
            <person name="Chen J."/>
            <person name="Zhu S."/>
            <person name="Lu R."/>
            <person name="Zhang X."/>
            <person name="Li P."/>
            <person name="Qiu J."/>
            <person name="Olsen K.M."/>
            <person name="Qiu Y."/>
        </authorList>
    </citation>
    <scope>NUCLEOTIDE SEQUENCE</scope>
    <source>
        <strain evidence="14">NBL</strain>
    </source>
</reference>
<proteinExistence type="predicted"/>
<evidence type="ECO:0000256" key="7">
    <source>
        <dbReference type="ARBA" id="ARBA00023136"/>
    </source>
</evidence>
<accession>A0AAE0E0M7</accession>
<feature type="transmembrane region" description="Helical" evidence="10">
    <location>
        <begin position="219"/>
        <end position="237"/>
    </location>
</feature>
<feature type="domain" description="Cytochrome b561" evidence="13">
    <location>
        <begin position="180"/>
        <end position="379"/>
    </location>
</feature>
<evidence type="ECO:0000256" key="8">
    <source>
        <dbReference type="PIRNR" id="PIRNR037471"/>
    </source>
</evidence>
<feature type="transmembrane region" description="Helical" evidence="10">
    <location>
        <begin position="354"/>
        <end position="376"/>
    </location>
</feature>
<keyword evidence="2 8" id="KW-0813">Transport</keyword>
<keyword evidence="9" id="KW-0479">Metal-binding</keyword>
<feature type="transmembrane region" description="Helical" evidence="10">
    <location>
        <begin position="249"/>
        <end position="275"/>
    </location>
</feature>
<dbReference type="GO" id="GO:0046872">
    <property type="term" value="F:metal ion binding"/>
    <property type="evidence" value="ECO:0007669"/>
    <property type="project" value="UniProtKB-KW"/>
</dbReference>
<keyword evidence="6 10" id="KW-1133">Transmembrane helix</keyword>
<dbReference type="Pfam" id="PF04526">
    <property type="entry name" value="DUF568"/>
    <property type="match status" value="1"/>
</dbReference>
<comment type="cofactor">
    <cofactor evidence="8">
        <name>heme b</name>
        <dbReference type="ChEBI" id="CHEBI:60344"/>
    </cofactor>
    <text evidence="8">Binds 2 heme b groups non-covalently.</text>
</comment>
<evidence type="ECO:0000256" key="4">
    <source>
        <dbReference type="ARBA" id="ARBA00022729"/>
    </source>
</evidence>
<dbReference type="InterPro" id="IPR006593">
    <property type="entry name" value="Cyt_b561/ferric_Rdtase_TM"/>
</dbReference>
<dbReference type="InterPro" id="IPR005018">
    <property type="entry name" value="DOMON_domain"/>
</dbReference>
<evidence type="ECO:0000256" key="5">
    <source>
        <dbReference type="ARBA" id="ARBA00022982"/>
    </source>
</evidence>
<evidence type="ECO:0000256" key="6">
    <source>
        <dbReference type="ARBA" id="ARBA00022989"/>
    </source>
</evidence>
<sequence>MYIFRWPVIVFILALFSLLSTTSQHYPTCSEAFAKLNNMSKCLKLPTLGAEFAWNFHDQDHTTQIDIFFGTRLHAEIGWLAWGVNPTNEPKMIGTRAIIGFRMPNTSMAIDTYNVTGAAKLGCGLQPSEIGFAVEKKKIEYSDANHYFTISASLYLPKPEYNISRLNHVWQVGYESNGMEPLIHPKSLQNVDSAETINLRIGVSEGVGQHRHHLRKVHGILNIVGWGVFLPVGVMAVRYLRVHPKQSQWWFYLHVSCQTVGYILGTFGFIIGLWLGHASKYYIFHKHRTLSIFIFTFTTLQMLALRLKPKRKDEYRKFWNLYHHCLGYALLAAISVDVFLGIGILKPLDHAWKWSYVGILGILGVIFLLFEIYSWCKFLGDKKEKKKQINSNQQQQNK</sequence>
<feature type="chain" id="PRO_5042043260" description="Cytochrome b561 and DOMON domain-containing protein" evidence="11">
    <location>
        <begin position="25"/>
        <end position="398"/>
    </location>
</feature>
<keyword evidence="15" id="KW-1185">Reference proteome</keyword>
<dbReference type="InterPro" id="IPR045265">
    <property type="entry name" value="AIR12_DOMON"/>
</dbReference>
<dbReference type="SMART" id="SM00665">
    <property type="entry name" value="B561"/>
    <property type="match status" value="1"/>
</dbReference>
<evidence type="ECO:0000256" key="2">
    <source>
        <dbReference type="ARBA" id="ARBA00022448"/>
    </source>
</evidence>
<dbReference type="PROSITE" id="PS50939">
    <property type="entry name" value="CYTOCHROME_B561"/>
    <property type="match status" value="1"/>
</dbReference>
<feature type="binding site" description="axial binding residue" evidence="9">
    <location>
        <position position="287"/>
    </location>
    <ligand>
        <name>heme b</name>
        <dbReference type="ChEBI" id="CHEBI:60344"/>
        <label>1</label>
    </ligand>
    <ligandPart>
        <name>Fe</name>
        <dbReference type="ChEBI" id="CHEBI:18248"/>
    </ligandPart>
</feature>
<feature type="transmembrane region" description="Helical" evidence="10">
    <location>
        <begin position="326"/>
        <end position="348"/>
    </location>
</feature>